<dbReference type="GO" id="GO:0016020">
    <property type="term" value="C:membrane"/>
    <property type="evidence" value="ECO:0007669"/>
    <property type="project" value="UniProtKB-SubCell"/>
</dbReference>
<feature type="transmembrane region" description="Helical" evidence="11">
    <location>
        <begin position="184"/>
        <end position="207"/>
    </location>
</feature>
<dbReference type="SUPFAM" id="SSF52540">
    <property type="entry name" value="P-loop containing nucleoside triphosphate hydrolases"/>
    <property type="match status" value="1"/>
</dbReference>
<evidence type="ECO:0000256" key="1">
    <source>
        <dbReference type="ARBA" id="ARBA00004141"/>
    </source>
</evidence>
<dbReference type="PROSITE" id="PS00218">
    <property type="entry name" value="AMINO_ACID_PERMEASE_1"/>
    <property type="match status" value="1"/>
</dbReference>
<reference evidence="13 14" key="1">
    <citation type="submission" date="2015-05" db="EMBL/GenBank/DDBJ databases">
        <title>Distinctive expansion of gene families associated with plant cell wall degradation and secondary metabolism in the genomes of grapevine trunk pathogens.</title>
        <authorList>
            <person name="Lawrence D.P."/>
            <person name="Travadon R."/>
            <person name="Rolshausen P.E."/>
            <person name="Baumgartner K."/>
        </authorList>
    </citation>
    <scope>NUCLEOTIDE SEQUENCE [LARGE SCALE GENOMIC DNA]</scope>
    <source>
        <strain evidence="13">UCRPC4</strain>
    </source>
</reference>
<dbReference type="Proteomes" id="UP000053317">
    <property type="component" value="Unassembled WGS sequence"/>
</dbReference>
<dbReference type="SUPFAM" id="SSF48334">
    <property type="entry name" value="DNA repair protein MutS, domain III"/>
    <property type="match status" value="1"/>
</dbReference>
<feature type="transmembrane region" description="Helical" evidence="11">
    <location>
        <begin position="213"/>
        <end position="231"/>
    </location>
</feature>
<feature type="transmembrane region" description="Helical" evidence="11">
    <location>
        <begin position="73"/>
        <end position="91"/>
    </location>
</feature>
<comment type="caution">
    <text evidence="13">The sequence shown here is derived from an EMBL/GenBank/DDBJ whole genome shotgun (WGS) entry which is preliminary data.</text>
</comment>
<protein>
    <submittedName>
        <fullName evidence="13">Putative dna mismatch repair protein msh4</fullName>
    </submittedName>
</protein>
<dbReference type="PANTHER" id="PTHR43341">
    <property type="entry name" value="AMINO ACID PERMEASE"/>
    <property type="match status" value="1"/>
</dbReference>
<dbReference type="GO" id="GO:0015171">
    <property type="term" value="F:amino acid transmembrane transporter activity"/>
    <property type="evidence" value="ECO:0007669"/>
    <property type="project" value="TreeGrafter"/>
</dbReference>
<dbReference type="Pfam" id="PF00324">
    <property type="entry name" value="AA_permease"/>
    <property type="match status" value="1"/>
</dbReference>
<evidence type="ECO:0000256" key="4">
    <source>
        <dbReference type="ARBA" id="ARBA00022741"/>
    </source>
</evidence>
<evidence type="ECO:0000256" key="10">
    <source>
        <dbReference type="SAM" id="MobiDB-lite"/>
    </source>
</evidence>
<dbReference type="Gene3D" id="1.20.1740.10">
    <property type="entry name" value="Amino acid/polyamine transporter I"/>
    <property type="match status" value="1"/>
</dbReference>
<dbReference type="SMART" id="SM00533">
    <property type="entry name" value="MUTSd"/>
    <property type="match status" value="1"/>
</dbReference>
<dbReference type="InterPro" id="IPR007861">
    <property type="entry name" value="DNA_mismatch_repair_MutS_clamp"/>
</dbReference>
<dbReference type="GO" id="GO:0005524">
    <property type="term" value="F:ATP binding"/>
    <property type="evidence" value="ECO:0007669"/>
    <property type="project" value="UniProtKB-KW"/>
</dbReference>
<dbReference type="FunFam" id="3.40.50.300:FF:002054">
    <property type="entry name" value="DNA mismatch repair protein MSH4"/>
    <property type="match status" value="1"/>
</dbReference>
<dbReference type="Pfam" id="PF05190">
    <property type="entry name" value="MutS_IV"/>
    <property type="match status" value="1"/>
</dbReference>
<keyword evidence="9 11" id="KW-0472">Membrane</keyword>
<feature type="transmembrane region" description="Helical" evidence="11">
    <location>
        <begin position="306"/>
        <end position="327"/>
    </location>
</feature>
<evidence type="ECO:0000256" key="8">
    <source>
        <dbReference type="ARBA" id="ARBA00023125"/>
    </source>
</evidence>
<keyword evidence="4" id="KW-0547">Nucleotide-binding</keyword>
<dbReference type="InterPro" id="IPR007696">
    <property type="entry name" value="DNA_mismatch_repair_MutS_core"/>
</dbReference>
<dbReference type="InterPro" id="IPR004840">
    <property type="entry name" value="Amino_acid_permease_CS"/>
</dbReference>
<evidence type="ECO:0000256" key="9">
    <source>
        <dbReference type="ARBA" id="ARBA00023136"/>
    </source>
</evidence>
<feature type="compositionally biased region" description="Acidic residues" evidence="10">
    <location>
        <begin position="1288"/>
        <end position="1299"/>
    </location>
</feature>
<keyword evidence="6" id="KW-0029">Amino-acid transport</keyword>
<keyword evidence="14" id="KW-1185">Reference proteome</keyword>
<dbReference type="Pfam" id="PF00488">
    <property type="entry name" value="MutS_V"/>
    <property type="match status" value="1"/>
</dbReference>
<feature type="transmembrane region" description="Helical" evidence="11">
    <location>
        <begin position="536"/>
        <end position="552"/>
    </location>
</feature>
<keyword evidence="3 11" id="KW-0812">Transmembrane</keyword>
<feature type="transmembrane region" description="Helical" evidence="11">
    <location>
        <begin position="503"/>
        <end position="524"/>
    </location>
</feature>
<evidence type="ECO:0000256" key="11">
    <source>
        <dbReference type="SAM" id="Phobius"/>
    </source>
</evidence>
<keyword evidence="7 11" id="KW-1133">Transmembrane helix</keyword>
<feature type="region of interest" description="Disordered" evidence="10">
    <location>
        <begin position="1270"/>
        <end position="1329"/>
    </location>
</feature>
<organism evidence="13 14">
    <name type="scientific">Phaeomoniella chlamydospora</name>
    <name type="common">Phaeoacremonium chlamydosporum</name>
    <dbReference type="NCBI Taxonomy" id="158046"/>
    <lineage>
        <taxon>Eukaryota</taxon>
        <taxon>Fungi</taxon>
        <taxon>Dikarya</taxon>
        <taxon>Ascomycota</taxon>
        <taxon>Pezizomycotina</taxon>
        <taxon>Eurotiomycetes</taxon>
        <taxon>Chaetothyriomycetidae</taxon>
        <taxon>Phaeomoniellales</taxon>
        <taxon>Phaeomoniellaceae</taxon>
        <taxon>Phaeomoniella</taxon>
    </lineage>
</organism>
<proteinExistence type="predicted"/>
<evidence type="ECO:0000313" key="13">
    <source>
        <dbReference type="EMBL" id="KKY15357.1"/>
    </source>
</evidence>
<dbReference type="Gene3D" id="3.40.50.300">
    <property type="entry name" value="P-loop containing nucleotide triphosphate hydrolases"/>
    <property type="match status" value="1"/>
</dbReference>
<evidence type="ECO:0000256" key="3">
    <source>
        <dbReference type="ARBA" id="ARBA00022692"/>
    </source>
</evidence>
<feature type="compositionally biased region" description="Low complexity" evidence="10">
    <location>
        <begin position="1307"/>
        <end position="1318"/>
    </location>
</feature>
<dbReference type="EMBL" id="LCWF01000189">
    <property type="protein sequence ID" value="KKY15357.1"/>
    <property type="molecule type" value="Genomic_DNA"/>
</dbReference>
<keyword evidence="5" id="KW-0067">ATP-binding</keyword>
<dbReference type="InterPro" id="IPR004841">
    <property type="entry name" value="AA-permease/SLC12A_dom"/>
</dbReference>
<feature type="transmembrane region" description="Helical" evidence="11">
    <location>
        <begin position="98"/>
        <end position="118"/>
    </location>
</feature>
<dbReference type="InterPro" id="IPR036187">
    <property type="entry name" value="DNA_mismatch_repair_MutS_sf"/>
</dbReference>
<evidence type="ECO:0000256" key="6">
    <source>
        <dbReference type="ARBA" id="ARBA00022970"/>
    </source>
</evidence>
<keyword evidence="2" id="KW-0813">Transport</keyword>
<evidence type="ECO:0000256" key="7">
    <source>
        <dbReference type="ARBA" id="ARBA00022989"/>
    </source>
</evidence>
<dbReference type="Gene3D" id="1.10.1420.10">
    <property type="match status" value="1"/>
</dbReference>
<evidence type="ECO:0000256" key="2">
    <source>
        <dbReference type="ARBA" id="ARBA00022448"/>
    </source>
</evidence>
<evidence type="ECO:0000256" key="5">
    <source>
        <dbReference type="ARBA" id="ARBA00022840"/>
    </source>
</evidence>
<keyword evidence="8" id="KW-0238">DNA-binding</keyword>
<accession>A0A0G2DWU8</accession>
<evidence type="ECO:0000313" key="14">
    <source>
        <dbReference type="Proteomes" id="UP000053317"/>
    </source>
</evidence>
<dbReference type="InterPro" id="IPR050524">
    <property type="entry name" value="APC_YAT"/>
</dbReference>
<reference evidence="13 14" key="2">
    <citation type="submission" date="2015-05" db="EMBL/GenBank/DDBJ databases">
        <authorList>
            <person name="Morales-Cruz A."/>
            <person name="Amrine K.C."/>
            <person name="Cantu D."/>
        </authorList>
    </citation>
    <scope>NUCLEOTIDE SEQUENCE [LARGE SCALE GENOMIC DNA]</scope>
    <source>
        <strain evidence="13">UCRPC4</strain>
    </source>
</reference>
<comment type="subcellular location">
    <subcellularLocation>
        <location evidence="1">Membrane</location>
        <topology evidence="1">Multi-pass membrane protein</topology>
    </subcellularLocation>
</comment>
<feature type="transmembrane region" description="Helical" evidence="11">
    <location>
        <begin position="457"/>
        <end position="482"/>
    </location>
</feature>
<feature type="region of interest" description="Disordered" evidence="10">
    <location>
        <begin position="1"/>
        <end position="21"/>
    </location>
</feature>
<sequence>MEPFKSGSIGAANGDPDRPRYGSIAEEAAARERKASLINEEKGYTVGEAADVYGDIQEAEQYGYVTRGLKSRHIQFIALGGTIGTGLFLGIGRALTQAGPLSILLGYTITGVAIYAMMQCLGEMATWLPLPGAIPQFCARYVDDALGFAVGWNNWYASAITLCAEISAASIVIQYWNGAEHINVGVWITIIALLVLALNVFAVSIYGEAEFCFASIKIITIVGLLILALIIDVGGVKSQPRLGFHYWKDPGAMKTYIAGGDKGRFLGWFSTLVNAAFSYGGVEMVAVAAGEAENPRKNIPKAVRRVFWRILFFYVLGSLAIGEFIYLPAPLRKKNISDETKGVLVPYNDSRLLSAQANDAAGAASSPWVIAINRAGIKVLPDIINAVILTSASSSANAFLFTGSRYLFGIAQNGQAPRFFLKCNKKGVPIYCVGFTAIWMALTYLSCSSGANKVFTWFQNLTTIAGLFTWSSICVAYIRFYAALKAQGIDRNSLVFKSPFQPYLAYSALAFFAIIIVFNGFYAFCPWNVDDFLTSYIGIPIFFALFTFWKVFKKTKLHNPLEVDLFTGKSALDAADAHWPNPQPRNFLERKTLREAAASDNGHDYNLVDHDSGTSATNPVFQEIIVAVSESRGIAPIAGLAILNISLAEAVLCQICDTQTYVIKYVELSMSTTFAHQSLRVKFEPSQGSTMIDLSTIASLELIQNLQNTKSKHCLLGLLKETLTPMGTRVLKSNILQPSTDKKKLQARYDAVEELTSKEHSFHEIRDALKGFVDTDRVLGQLVLLPTKTSFQHVEQCINNVVQLKSFVDGIKPLWQALTSVTSDELSQIRSAGVNGFLDVARQTYKEANEDAFALINELNVGEHDLTLDLKYEPARSYYVRIPCTSLEGRRLPAIFINVFRKRAYIECQTLDLMKINQRIVDAHNEVIHMSDATVQEVIQQIRSQITPLYKISESIALLDMLVAFAQVVTVEDYVKPEITTALAIKAGRHPILERIRRHERYVPNDVYATPQSRFQIITGCNMSGKSTYIRSIALMTIMAQIGCFVPAQYASFPITHQIFARVSTDDNVESNVSTFSSEMREMSFILSNIEPRSLVLVDELGRGTSTSDGLAIAIAIAEALMSSGALVWFVTHFRELPRILGERVGVVNLHLSVEMEPDRMKMLYKISDGPEEQKLYGLAMAKVMDFPPDVISKAEEVSKALNKKGKMRLQDKTAIALARRRKLVLNLREQLIQARDGALRGAEMKIWLTKLQDEFAVRMAGIDAEARVLETEEDQGDENAARRPDDIEPEDLVDENVDDESHISIEESVVSTSSSLSQPRIKAEKHET</sequence>
<feature type="domain" description="DNA mismatch repair proteins mutS family" evidence="12">
    <location>
        <begin position="1094"/>
        <end position="1110"/>
    </location>
</feature>
<dbReference type="FunFam" id="1.20.1740.10:FF:000006">
    <property type="entry name" value="General amino acid permease"/>
    <property type="match status" value="1"/>
</dbReference>
<feature type="transmembrane region" description="Helical" evidence="11">
    <location>
        <begin position="428"/>
        <end position="445"/>
    </location>
</feature>
<dbReference type="GO" id="GO:0006298">
    <property type="term" value="P:mismatch repair"/>
    <property type="evidence" value="ECO:0007669"/>
    <property type="project" value="InterPro"/>
</dbReference>
<name>A0A0G2DWU8_PHACM</name>
<dbReference type="PANTHER" id="PTHR43341:SF39">
    <property type="entry name" value="AMINO ACID TRANSPORTER (EUROFUNG)-RELATED"/>
    <property type="match status" value="1"/>
</dbReference>
<dbReference type="Pfam" id="PF05192">
    <property type="entry name" value="MutS_III"/>
    <property type="match status" value="1"/>
</dbReference>
<dbReference type="GO" id="GO:0030983">
    <property type="term" value="F:mismatched DNA binding"/>
    <property type="evidence" value="ECO:0007669"/>
    <property type="project" value="InterPro"/>
</dbReference>
<dbReference type="InterPro" id="IPR000432">
    <property type="entry name" value="DNA_mismatch_repair_MutS_C"/>
</dbReference>
<dbReference type="OrthoDB" id="276261at2759"/>
<dbReference type="SMART" id="SM00534">
    <property type="entry name" value="MUTSac"/>
    <property type="match status" value="1"/>
</dbReference>
<evidence type="ECO:0000259" key="12">
    <source>
        <dbReference type="PROSITE" id="PS00486"/>
    </source>
</evidence>
<dbReference type="InterPro" id="IPR027417">
    <property type="entry name" value="P-loop_NTPase"/>
</dbReference>
<gene>
    <name evidence="13" type="ORF">UCRPC4_g06376</name>
</gene>
<dbReference type="PROSITE" id="PS00486">
    <property type="entry name" value="DNA_MISMATCH_REPAIR_2"/>
    <property type="match status" value="1"/>
</dbReference>